<dbReference type="EMBL" id="QHLZ01000007">
    <property type="protein sequence ID" value="PXA64948.1"/>
    <property type="molecule type" value="Genomic_DNA"/>
</dbReference>
<dbReference type="OrthoDB" id="5430053at2"/>
<evidence type="ECO:0000256" key="2">
    <source>
        <dbReference type="ARBA" id="ARBA00007362"/>
    </source>
</evidence>
<name>A0A2V3DWI9_9MICC</name>
<keyword evidence="5" id="KW-0472">Membrane</keyword>
<dbReference type="PANTHER" id="PTHR32322">
    <property type="entry name" value="INNER MEMBRANE TRANSPORTER"/>
    <property type="match status" value="1"/>
</dbReference>
<feature type="domain" description="EamA" evidence="6">
    <location>
        <begin position="143"/>
        <end position="282"/>
    </location>
</feature>
<keyword evidence="4" id="KW-1133">Transmembrane helix</keyword>
<dbReference type="SUPFAM" id="SSF103481">
    <property type="entry name" value="Multidrug resistance efflux transporter EmrE"/>
    <property type="match status" value="2"/>
</dbReference>
<protein>
    <submittedName>
        <fullName evidence="7">EamA family transporter</fullName>
    </submittedName>
</protein>
<evidence type="ECO:0000256" key="3">
    <source>
        <dbReference type="ARBA" id="ARBA00022692"/>
    </source>
</evidence>
<keyword evidence="3" id="KW-0812">Transmembrane</keyword>
<organism evidence="7 8">
    <name type="scientific">Arthrobacter psychrochitiniphilus</name>
    <dbReference type="NCBI Taxonomy" id="291045"/>
    <lineage>
        <taxon>Bacteria</taxon>
        <taxon>Bacillati</taxon>
        <taxon>Actinomycetota</taxon>
        <taxon>Actinomycetes</taxon>
        <taxon>Micrococcales</taxon>
        <taxon>Micrococcaceae</taxon>
        <taxon>Arthrobacter</taxon>
    </lineage>
</organism>
<dbReference type="RefSeq" id="WP_110106612.1">
    <property type="nucleotide sequence ID" value="NZ_JACBZZ010000001.1"/>
</dbReference>
<accession>A0A2V3DWI9</accession>
<proteinExistence type="inferred from homology"/>
<evidence type="ECO:0000313" key="7">
    <source>
        <dbReference type="EMBL" id="PXA64948.1"/>
    </source>
</evidence>
<comment type="subcellular location">
    <subcellularLocation>
        <location evidence="1">Membrane</location>
        <topology evidence="1">Multi-pass membrane protein</topology>
    </subcellularLocation>
</comment>
<reference evidence="7 8" key="1">
    <citation type="submission" date="2018-05" db="EMBL/GenBank/DDBJ databases">
        <title>Genetic diversity of glacier-inhabiting Cryobacterium bacteria in China and description of Cryobacterium mengkeensis sp. nov. and Arthrobacter glacialis sp. nov.</title>
        <authorList>
            <person name="Liu Q."/>
            <person name="Xin Y.-H."/>
        </authorList>
    </citation>
    <scope>NUCLEOTIDE SEQUENCE [LARGE SCALE GENOMIC DNA]</scope>
    <source>
        <strain evidence="7 8">GP3</strain>
    </source>
</reference>
<dbReference type="AlphaFoldDB" id="A0A2V3DWI9"/>
<dbReference type="Pfam" id="PF00892">
    <property type="entry name" value="EamA"/>
    <property type="match status" value="2"/>
</dbReference>
<dbReference type="Gene3D" id="1.10.3730.20">
    <property type="match status" value="2"/>
</dbReference>
<comment type="similarity">
    <text evidence="2">Belongs to the EamA transporter family.</text>
</comment>
<gene>
    <name evidence="7" type="ORF">CVS29_12200</name>
</gene>
<evidence type="ECO:0000259" key="6">
    <source>
        <dbReference type="Pfam" id="PF00892"/>
    </source>
</evidence>
<dbReference type="InterPro" id="IPR050638">
    <property type="entry name" value="AA-Vitamin_Transporters"/>
</dbReference>
<sequence>MLSKKLILVTAVAPALWGTTYLTTTLFLPEGRPLLAAVLRAVPAGIVLLALARQLPRGSWWWKSWILGVLNIGLFFALLFVAAYRLPGGVAAIVGGAQPLLVALLASWLLREKLTLQRLLAGWAGVFGVALIVLASQSRLDALGLAAAAGGTISMATGTVLAKKWGQPASRTGQAVPQLATTAWQLLAGGATLAVLLLAFEGLPSEPLTGRNVAGYLYLSLVGTALAYWCWFRGLAGLPAGAAAFLGLLSPVVAIVVGWAVAGEKLGPWQLVGILVVLASVVAGVRMKGSDHDLGKFRARRQDFPVAAGSGVRRRAPR</sequence>
<evidence type="ECO:0000256" key="5">
    <source>
        <dbReference type="ARBA" id="ARBA00023136"/>
    </source>
</evidence>
<evidence type="ECO:0000256" key="4">
    <source>
        <dbReference type="ARBA" id="ARBA00022989"/>
    </source>
</evidence>
<dbReference type="GO" id="GO:0016020">
    <property type="term" value="C:membrane"/>
    <property type="evidence" value="ECO:0007669"/>
    <property type="project" value="UniProtKB-SubCell"/>
</dbReference>
<evidence type="ECO:0000256" key="1">
    <source>
        <dbReference type="ARBA" id="ARBA00004141"/>
    </source>
</evidence>
<keyword evidence="8" id="KW-1185">Reference proteome</keyword>
<dbReference type="InterPro" id="IPR000620">
    <property type="entry name" value="EamA_dom"/>
</dbReference>
<dbReference type="InterPro" id="IPR037185">
    <property type="entry name" value="EmrE-like"/>
</dbReference>
<dbReference type="Proteomes" id="UP000246303">
    <property type="component" value="Unassembled WGS sequence"/>
</dbReference>
<comment type="caution">
    <text evidence="7">The sequence shown here is derived from an EMBL/GenBank/DDBJ whole genome shotgun (WGS) entry which is preliminary data.</text>
</comment>
<feature type="domain" description="EamA" evidence="6">
    <location>
        <begin position="7"/>
        <end position="133"/>
    </location>
</feature>
<dbReference type="PANTHER" id="PTHR32322:SF2">
    <property type="entry name" value="EAMA DOMAIN-CONTAINING PROTEIN"/>
    <property type="match status" value="1"/>
</dbReference>
<evidence type="ECO:0000313" key="8">
    <source>
        <dbReference type="Proteomes" id="UP000246303"/>
    </source>
</evidence>